<dbReference type="InterPro" id="IPR018227">
    <property type="entry name" value="Amino_acid_transport_2"/>
</dbReference>
<evidence type="ECO:0000256" key="7">
    <source>
        <dbReference type="ARBA" id="ARBA00023136"/>
    </source>
</evidence>
<reference evidence="9" key="1">
    <citation type="journal article" date="2012" name="Nature">
        <title>The tomato genome sequence provides insights into fleshy fruit evolution.</title>
        <authorList>
            <consortium name="Tomato Genome Consortium"/>
        </authorList>
    </citation>
    <scope>NUCLEOTIDE SEQUENCE [LARGE SCALE GENOMIC DNA]</scope>
    <source>
        <strain evidence="9">cv. Heinz 1706</strain>
    </source>
</reference>
<keyword evidence="5 8" id="KW-0812">Transmembrane</keyword>
<keyword evidence="7 8" id="KW-0472">Membrane</keyword>
<dbReference type="STRING" id="4081.A0A3Q7HAI5"/>
<sequence>MFVLPITTIKSGQILSIISILLTCVYVIYYINLVAGHSFEAIEKGRVDEVIFTSLDTNALGSKNGSFVKLAYGSITVSFLVACVSGIVIDANNMCLCITMLFSVTTLAVIEICVGRMSILDSFEYASSSFPSVLPPIPLDNHVVVLTMSLHVVTPLISCAYNEAQGFAFSAPTTNLRRYDKRPKLITI</sequence>
<dbReference type="GO" id="GO:0003333">
    <property type="term" value="P:amino acid transmembrane transport"/>
    <property type="evidence" value="ECO:0007669"/>
    <property type="project" value="InterPro"/>
</dbReference>
<dbReference type="PaxDb" id="4081-Solyc07g032290.1.1"/>
<dbReference type="GO" id="GO:0005886">
    <property type="term" value="C:plasma membrane"/>
    <property type="evidence" value="ECO:0007669"/>
    <property type="project" value="UniProtKB-SubCell"/>
</dbReference>
<keyword evidence="4" id="KW-0997">Cell inner membrane</keyword>
<keyword evidence="2" id="KW-0813">Transport</keyword>
<organism evidence="9">
    <name type="scientific">Solanum lycopersicum</name>
    <name type="common">Tomato</name>
    <name type="synonym">Lycopersicon esculentum</name>
    <dbReference type="NCBI Taxonomy" id="4081"/>
    <lineage>
        <taxon>Eukaryota</taxon>
        <taxon>Viridiplantae</taxon>
        <taxon>Streptophyta</taxon>
        <taxon>Embryophyta</taxon>
        <taxon>Tracheophyta</taxon>
        <taxon>Spermatophyta</taxon>
        <taxon>Magnoliopsida</taxon>
        <taxon>eudicotyledons</taxon>
        <taxon>Gunneridae</taxon>
        <taxon>Pentapetalae</taxon>
        <taxon>asterids</taxon>
        <taxon>lamiids</taxon>
        <taxon>Solanales</taxon>
        <taxon>Solanaceae</taxon>
        <taxon>Solanoideae</taxon>
        <taxon>Solaneae</taxon>
        <taxon>Solanum</taxon>
        <taxon>Solanum subgen. Lycopersicon</taxon>
    </lineage>
</organism>
<dbReference type="Proteomes" id="UP000004994">
    <property type="component" value="Chromosome 7"/>
</dbReference>
<evidence type="ECO:0000256" key="2">
    <source>
        <dbReference type="ARBA" id="ARBA00022448"/>
    </source>
</evidence>
<evidence type="ECO:0000256" key="6">
    <source>
        <dbReference type="ARBA" id="ARBA00022989"/>
    </source>
</evidence>
<evidence type="ECO:0000256" key="4">
    <source>
        <dbReference type="ARBA" id="ARBA00022519"/>
    </source>
</evidence>
<dbReference type="PANTHER" id="PTHR47715">
    <property type="entry name" value="TRYPTOPHAN/TYROSINE PERMEASE"/>
    <property type="match status" value="1"/>
</dbReference>
<dbReference type="AlphaFoldDB" id="A0A3Q7HAI5"/>
<evidence type="ECO:0000256" key="5">
    <source>
        <dbReference type="ARBA" id="ARBA00022692"/>
    </source>
</evidence>
<evidence type="ECO:0000256" key="3">
    <source>
        <dbReference type="ARBA" id="ARBA00022475"/>
    </source>
</evidence>
<dbReference type="Pfam" id="PF03222">
    <property type="entry name" value="Trp_Tyr_perm"/>
    <property type="match status" value="1"/>
</dbReference>
<proteinExistence type="predicted"/>
<reference evidence="9" key="2">
    <citation type="submission" date="2019-01" db="UniProtKB">
        <authorList>
            <consortium name="EnsemblPlants"/>
        </authorList>
    </citation>
    <scope>IDENTIFICATION</scope>
    <source>
        <strain evidence="9">cv. Heinz 1706</strain>
    </source>
</reference>
<evidence type="ECO:0000256" key="1">
    <source>
        <dbReference type="ARBA" id="ARBA00004429"/>
    </source>
</evidence>
<feature type="transmembrane region" description="Helical" evidence="8">
    <location>
        <begin position="70"/>
        <end position="89"/>
    </location>
</feature>
<keyword evidence="3" id="KW-1003">Cell membrane</keyword>
<evidence type="ECO:0000313" key="9">
    <source>
        <dbReference type="EnsemblPlants" id="Solyc07g032290.2.1"/>
    </source>
</evidence>
<keyword evidence="10" id="KW-1185">Reference proteome</keyword>
<protein>
    <submittedName>
        <fullName evidence="9">Uncharacterized protein</fullName>
    </submittedName>
</protein>
<feature type="transmembrane region" description="Helical" evidence="8">
    <location>
        <begin position="12"/>
        <end position="31"/>
    </location>
</feature>
<name>A0A3Q7HAI5_SOLLC</name>
<dbReference type="Gramene" id="Solyc07g032290.2.1">
    <property type="protein sequence ID" value="Solyc07g032290.2.1"/>
    <property type="gene ID" value="Solyc07g032290.2"/>
</dbReference>
<dbReference type="InParanoid" id="A0A3Q7HAI5"/>
<dbReference type="PANTHER" id="PTHR47715:SF1">
    <property type="entry name" value="TRYPTOPHAN_TYROSINE PERMEASE"/>
    <property type="match status" value="1"/>
</dbReference>
<feature type="transmembrane region" description="Helical" evidence="8">
    <location>
        <begin position="96"/>
        <end position="119"/>
    </location>
</feature>
<keyword evidence="6 8" id="KW-1133">Transmembrane helix</keyword>
<evidence type="ECO:0000256" key="8">
    <source>
        <dbReference type="SAM" id="Phobius"/>
    </source>
</evidence>
<accession>A0A3Q7HAI5</accession>
<evidence type="ECO:0000313" key="10">
    <source>
        <dbReference type="Proteomes" id="UP000004994"/>
    </source>
</evidence>
<comment type="subcellular location">
    <subcellularLocation>
        <location evidence="1">Cell inner membrane</location>
        <topology evidence="1">Multi-pass membrane protein</topology>
    </subcellularLocation>
</comment>
<dbReference type="EnsemblPlants" id="Solyc07g032290.2.1">
    <property type="protein sequence ID" value="Solyc07g032290.2.1"/>
    <property type="gene ID" value="Solyc07g032290.2"/>
</dbReference>